<accession>A0A7T8IGC2</accession>
<reference evidence="3" key="1">
    <citation type="journal article" date="2020" name="Mol. Cell">
        <title>Proteome analysis reveals a significant host-specific response in Rhizobium leguminosarum bv viciae endosymbiotic cells.</title>
        <authorList>
            <person name="Duran D."/>
            <person name="Albareda M."/>
            <person name="Marina A."/>
            <person name="Garcia C."/>
            <person name="Ruiz-Argueso T."/>
            <person name="Palacios J."/>
        </authorList>
    </citation>
    <scope>NUCLEOTIDE SEQUENCE</scope>
    <source>
        <tissue evidence="3">Root nodules</tissue>
    </source>
</reference>
<dbReference type="GO" id="GO:0046872">
    <property type="term" value="F:metal ion binding"/>
    <property type="evidence" value="ECO:0007669"/>
    <property type="project" value="InterPro"/>
</dbReference>
<name>A0A7T8IGC2_PEA</name>
<evidence type="ECO:0000313" key="3">
    <source>
        <dbReference type="EMBL" id="QQO74668.1"/>
    </source>
</evidence>
<dbReference type="InterPro" id="IPR009810">
    <property type="entry name" value="Nodulin_late_dom"/>
</dbReference>
<dbReference type="EMBL" id="MT371150">
    <property type="protein sequence ID" value="QQO74668.1"/>
    <property type="molecule type" value="mRNA"/>
</dbReference>
<protein>
    <submittedName>
        <fullName evidence="3">Nodule-specific cysteine-rich peptide G52</fullName>
    </submittedName>
</protein>
<feature type="domain" description="Late nodulin" evidence="2">
    <location>
        <begin position="1"/>
        <end position="53"/>
    </location>
</feature>
<sequence>MPEIVKFVYIMITFSFLTIIVTNVEGFRCEEDSDCPRRYCPFAFRPRCLLSYCICERFML</sequence>
<feature type="transmembrane region" description="Helical" evidence="1">
    <location>
        <begin position="7"/>
        <end position="27"/>
    </location>
</feature>
<proteinExistence type="evidence at transcript level"/>
<keyword evidence="1" id="KW-0812">Transmembrane</keyword>
<keyword evidence="1" id="KW-0472">Membrane</keyword>
<keyword evidence="1" id="KW-1133">Transmembrane helix</keyword>
<dbReference type="AlphaFoldDB" id="A0A7T8IGC2"/>
<organism evidence="3">
    <name type="scientific">Pisum sativum</name>
    <name type="common">Garden pea</name>
    <name type="synonym">Lathyrus oleraceus</name>
    <dbReference type="NCBI Taxonomy" id="3888"/>
    <lineage>
        <taxon>Eukaryota</taxon>
        <taxon>Viridiplantae</taxon>
        <taxon>Streptophyta</taxon>
        <taxon>Embryophyta</taxon>
        <taxon>Tracheophyta</taxon>
        <taxon>Spermatophyta</taxon>
        <taxon>Magnoliopsida</taxon>
        <taxon>eudicotyledons</taxon>
        <taxon>Gunneridae</taxon>
        <taxon>Pentapetalae</taxon>
        <taxon>rosids</taxon>
        <taxon>fabids</taxon>
        <taxon>Fabales</taxon>
        <taxon>Fabaceae</taxon>
        <taxon>Papilionoideae</taxon>
        <taxon>50 kb inversion clade</taxon>
        <taxon>NPAAA clade</taxon>
        <taxon>Hologalegina</taxon>
        <taxon>IRL clade</taxon>
        <taxon>Fabeae</taxon>
        <taxon>Lathyrus</taxon>
    </lineage>
</organism>
<evidence type="ECO:0000256" key="1">
    <source>
        <dbReference type="SAM" id="Phobius"/>
    </source>
</evidence>
<dbReference type="Pfam" id="PF07127">
    <property type="entry name" value="Nodulin_late"/>
    <property type="match status" value="1"/>
</dbReference>
<evidence type="ECO:0000259" key="2">
    <source>
        <dbReference type="Pfam" id="PF07127"/>
    </source>
</evidence>